<name>A0A1Z4N2A6_9CYAN</name>
<protein>
    <submittedName>
        <fullName evidence="1">Uncharacterized protein</fullName>
    </submittedName>
</protein>
<dbReference type="RefSeq" id="WP_096578265.1">
    <property type="nucleotide sequence ID" value="NZ_CAWNJS010000001.1"/>
</dbReference>
<evidence type="ECO:0000313" key="2">
    <source>
        <dbReference type="Proteomes" id="UP000218785"/>
    </source>
</evidence>
<dbReference type="AlphaFoldDB" id="A0A1Z4N2A6"/>
<organism evidence="1 2">
    <name type="scientific">Tolypothrix tenuis PCC 7101</name>
    <dbReference type="NCBI Taxonomy" id="231146"/>
    <lineage>
        <taxon>Bacteria</taxon>
        <taxon>Bacillati</taxon>
        <taxon>Cyanobacteriota</taxon>
        <taxon>Cyanophyceae</taxon>
        <taxon>Nostocales</taxon>
        <taxon>Tolypothrichaceae</taxon>
        <taxon>Tolypothrix</taxon>
    </lineage>
</organism>
<gene>
    <name evidence="1" type="ORF">NIES37_38170</name>
</gene>
<keyword evidence="2" id="KW-1185">Reference proteome</keyword>
<dbReference type="Proteomes" id="UP000218785">
    <property type="component" value="Chromosome"/>
</dbReference>
<proteinExistence type="predicted"/>
<evidence type="ECO:0000313" key="1">
    <source>
        <dbReference type="EMBL" id="BAY99834.1"/>
    </source>
</evidence>
<sequence>MIKVLQQFSDGTPEDQYLCQLITEIFNSPETSPIYRKALSRIIIKVQNFPGLLKSSHNNYLSALNLTWEWLAKNIKNFEPQPPSIQKSLLKWINGYLYWRIKDLDSSDFSYIPLDKQIPGSEIAEEKTTFADLVSNNNSSSAEIKRRRDTGDPDGIDIYIRQLQEKKTQRIGLELELYIEQDPKGKLRRCHPRGCELCNCQLLAQRLILKEPPDEFKTLAENLSIPYQTLYSRWTRECKVLLFQIGLEIGYIPKRLKHYIKEDPDSLLKNTFKYAPACNAQFLAMQLLPEFQNSPASFKQITLGFNDKGINVTSKQVQDYWEKKCLPLLSKINVNLQK</sequence>
<dbReference type="KEGG" id="ttq:NIES37_38170"/>
<reference evidence="1 2" key="1">
    <citation type="submission" date="2017-06" db="EMBL/GenBank/DDBJ databases">
        <title>Genome sequencing of cyanobaciteial culture collection at National Institute for Environmental Studies (NIES).</title>
        <authorList>
            <person name="Hirose Y."/>
            <person name="Shimura Y."/>
            <person name="Fujisawa T."/>
            <person name="Nakamura Y."/>
            <person name="Kawachi M."/>
        </authorList>
    </citation>
    <scope>NUCLEOTIDE SEQUENCE [LARGE SCALE GENOMIC DNA]</scope>
    <source>
        <strain evidence="1 2">NIES-37</strain>
    </source>
</reference>
<dbReference type="EMBL" id="AP018248">
    <property type="protein sequence ID" value="BAY99834.1"/>
    <property type="molecule type" value="Genomic_DNA"/>
</dbReference>
<accession>A0A1Z4N2A6</accession>